<dbReference type="AlphaFoldDB" id="A0A7J7L2I2"/>
<evidence type="ECO:0000256" key="1">
    <source>
        <dbReference type="SAM" id="MobiDB-lite"/>
    </source>
</evidence>
<feature type="region of interest" description="Disordered" evidence="1">
    <location>
        <begin position="53"/>
        <end position="72"/>
    </location>
</feature>
<gene>
    <name evidence="2" type="ORF">GIB67_020099</name>
</gene>
<name>A0A7J7L2I2_9MAGN</name>
<organism evidence="2 3">
    <name type="scientific">Kingdonia uniflora</name>
    <dbReference type="NCBI Taxonomy" id="39325"/>
    <lineage>
        <taxon>Eukaryota</taxon>
        <taxon>Viridiplantae</taxon>
        <taxon>Streptophyta</taxon>
        <taxon>Embryophyta</taxon>
        <taxon>Tracheophyta</taxon>
        <taxon>Spermatophyta</taxon>
        <taxon>Magnoliopsida</taxon>
        <taxon>Ranunculales</taxon>
        <taxon>Circaeasteraceae</taxon>
        <taxon>Kingdonia</taxon>
    </lineage>
</organism>
<dbReference type="Proteomes" id="UP000541444">
    <property type="component" value="Unassembled WGS sequence"/>
</dbReference>
<sequence length="72" mass="7969">MRLLYGRTSKDTCIALAVQMLFFIEGSWKHSKSEGHDDYDGLLVSEPHQDVYDRATAAGSSGPRSFGSPYDV</sequence>
<accession>A0A7J7L2I2</accession>
<protein>
    <submittedName>
        <fullName evidence="2">Uncharacterized protein</fullName>
    </submittedName>
</protein>
<keyword evidence="3" id="KW-1185">Reference proteome</keyword>
<proteinExistence type="predicted"/>
<evidence type="ECO:0000313" key="3">
    <source>
        <dbReference type="Proteomes" id="UP000541444"/>
    </source>
</evidence>
<dbReference type="EMBL" id="JACGCM010002681">
    <property type="protein sequence ID" value="KAF6136777.1"/>
    <property type="molecule type" value="Genomic_DNA"/>
</dbReference>
<evidence type="ECO:0000313" key="2">
    <source>
        <dbReference type="EMBL" id="KAF6136777.1"/>
    </source>
</evidence>
<reference evidence="2 3" key="1">
    <citation type="journal article" date="2020" name="IScience">
        <title>Genome Sequencing of the Endangered Kingdonia uniflora (Circaeasteraceae, Ranunculales) Reveals Potential Mechanisms of Evolutionary Specialization.</title>
        <authorList>
            <person name="Sun Y."/>
            <person name="Deng T."/>
            <person name="Zhang A."/>
            <person name="Moore M.J."/>
            <person name="Landis J.B."/>
            <person name="Lin N."/>
            <person name="Zhang H."/>
            <person name="Zhang X."/>
            <person name="Huang J."/>
            <person name="Zhang X."/>
            <person name="Sun H."/>
            <person name="Wang H."/>
        </authorList>
    </citation>
    <scope>NUCLEOTIDE SEQUENCE [LARGE SCALE GENOMIC DNA]</scope>
    <source>
        <strain evidence="2">TB1705</strain>
        <tissue evidence="2">Leaf</tissue>
    </source>
</reference>
<comment type="caution">
    <text evidence="2">The sequence shown here is derived from an EMBL/GenBank/DDBJ whole genome shotgun (WGS) entry which is preliminary data.</text>
</comment>